<evidence type="ECO:0000256" key="1">
    <source>
        <dbReference type="SAM" id="SignalP"/>
    </source>
</evidence>
<keyword evidence="1" id="KW-0732">Signal</keyword>
<proteinExistence type="predicted"/>
<protein>
    <submittedName>
        <fullName evidence="2">Putative type 4 fimbrial biogenesis pily1-related protein signal peptide</fullName>
    </submittedName>
</protein>
<dbReference type="PATRIC" id="fig|1796491.3.peg.3136"/>
<dbReference type="InterPro" id="IPR023366">
    <property type="entry name" value="ATP_synth_asu-like_sf"/>
</dbReference>
<sequence length="1522" mass="158017">MKTMQLILTALLGALLLNSAPIHAQDIDIYTGLAGTANIPNVMFVVDNPSSQNNNVGPCTYWDGTIPSQGSSALGNDQCALANIVHGLSTSSTGTALVNMGFTTMDGVIFPLTPVDDNTYTGPASGTFATSNISYTIPSGSTDRQAIIIVIKAINQTTGKSGQGAELQETWAYYTGGNGSPTGTGMLSGISYPGVNTSTSCNKDYLIYLSNVHASAAHAQDDGEYPAPYLTQAVNNAVALNTITSSQGSVLLTALPTITGEAGWGREWARFMYNNDSSVAAAGVQGLITYSVATGDTAVPPSAITNSMELYISQVANYGGGRYFPAGTSYSALYEDILKILNEVQAVNSVFASSSLPVSVNAQGTYLNQIYMGMFRPDPMGLPRWVGNLKQYQFCYDTTTQSLYLCDSLGQPAISGAGTGFISANAVSFWTTQNLSVQPDLGGGFWRNEPRGVGMGYDLPDGELVEKGGAAQQLRLANLLDNYTSNPSSPRNVYTYCPSGSSCVAALSNSANSFSTTNVNITASQFGSSNIPVQSIVRSGTTALVTTYVAHGYSTGDTVTISGAIPNNYDVTQSVTVNSATTFTLTGLPDWPTTPNAGTYVVALHNNGQAISSITRSSSATASGTFASGCTPNLNCETATVTTTSANSFAVGNNVTISGATPYNYNGSQIITTAPNSTTFTYSIPIHPTTPAANSYTAVEHAYSANISTISKVTGKLTVTTSAAHGFHAGEAITISGNSVSAFNGSWSVVAVLSSTSFTLNSTSNSSGTGGTASPSTTPVGITGLSRAVTTVSATATATGLPASYFANGDLVDITTTGTIPNESAYVQNAVQITCTPTSSTNPACSGTTFTYPVTVTPILSAEGTMTVSLSSSSSASIPAGSITRSGTTATVSGVSNAFVSGNIVDIFTSGTVYSTESAYVGTWTITCPSSCSSAFTFGPVTLTPTSPATGTITAYSGTAPPNETLLVNWARGQDNNYDEPSPDPTFTTINIRPSVHGDVLHSRPTVINYGGTTGVVVYYGANDGVFRAVNGNQTNPAGSALPAPGSELWSFIPTELYSKITRLHDNSPVLLLANTTPGITPAPRLKDYFVDGTSTAYQKLNSDGTINTAYLYLSMRRGGYSIYGLDVSSPTSPNFLWQINNQNPDFVELGQTWSAPKVAFINGYCGGLTCSSTNLPTPVLIFGAGYDSAEDIEPPAVDASGRGIFIVDAITGNMIWRATYGTASGCSGTTIKASCTVLNMNYSIPSDITLMDIDNDGYVDRLYAVDTGGNIWRVDLEPTAGNTPNYWQVTQLAALGCNSGPCAAGTTPRKFLFPADMVPATTYDAVLVGSGDREHPLYSNLSYNVVNRFYMVKDPNVGNNGSNLVYTEANLTNITPVPPSTTTSYNGLLNGYYLTLGTGEKCVNAPVTVAGYTYFGTNTPATPTSNSCSANLGIAKGYQISPLTGVSNSTVYAGGGLPPTAVAGLVTVNVNGTNEVLPFCIGCGGSPTCVGADCNTAIGGGKPQISVPTSRSRTYWYKESD</sequence>
<dbReference type="Proteomes" id="UP000070578">
    <property type="component" value="Unassembled WGS sequence"/>
</dbReference>
<gene>
    <name evidence="2" type="ORF">AWT59_2864</name>
</gene>
<name>A0A139BPS1_9PROT</name>
<dbReference type="EMBL" id="LSLI01000108">
    <property type="protein sequence ID" value="KXS31007.1"/>
    <property type="molecule type" value="Genomic_DNA"/>
</dbReference>
<reference evidence="2 3" key="1">
    <citation type="submission" date="2016-02" db="EMBL/GenBank/DDBJ databases">
        <authorList>
            <person name="Wen L."/>
            <person name="He K."/>
            <person name="Yang H."/>
        </authorList>
    </citation>
    <scope>NUCLEOTIDE SEQUENCE [LARGE SCALE GENOMIC DNA]</scope>
    <source>
        <strain evidence="2">ShG14-8</strain>
    </source>
</reference>
<evidence type="ECO:0000313" key="3">
    <source>
        <dbReference type="Proteomes" id="UP000070578"/>
    </source>
</evidence>
<comment type="caution">
    <text evidence="2">The sequence shown here is derived from an EMBL/GenBank/DDBJ whole genome shotgun (WGS) entry which is preliminary data.</text>
</comment>
<feature type="signal peptide" evidence="1">
    <location>
        <begin position="1"/>
        <end position="24"/>
    </location>
</feature>
<accession>A0A139BPS1</accession>
<feature type="chain" id="PRO_5007483885" evidence="1">
    <location>
        <begin position="25"/>
        <end position="1522"/>
    </location>
</feature>
<reference evidence="2 3" key="2">
    <citation type="submission" date="2016-03" db="EMBL/GenBank/DDBJ databases">
        <title>New uncultured bacterium of the family Gallionellaceae from acid mine drainage: description and reconstruction of genome based on metagenomic analysis of microbial community.</title>
        <authorList>
            <person name="Kadnikov V."/>
            <person name="Ivasenko D."/>
            <person name="Beletsky A."/>
            <person name="Mardanov A."/>
            <person name="Danilova E."/>
            <person name="Pimenov N."/>
            <person name="Karnachuk O."/>
            <person name="Ravin N."/>
        </authorList>
    </citation>
    <scope>NUCLEOTIDE SEQUENCE [LARGE SCALE GENOMIC DNA]</scope>
    <source>
        <strain evidence="2">ShG14-8</strain>
    </source>
</reference>
<organism evidence="2 3">
    <name type="scientific">Candidatus Gallionella acididurans</name>
    <dbReference type="NCBI Taxonomy" id="1796491"/>
    <lineage>
        <taxon>Bacteria</taxon>
        <taxon>Pseudomonadati</taxon>
        <taxon>Pseudomonadota</taxon>
        <taxon>Betaproteobacteria</taxon>
        <taxon>Nitrosomonadales</taxon>
        <taxon>Gallionellaceae</taxon>
        <taxon>Gallionella</taxon>
    </lineage>
</organism>
<dbReference type="Gene3D" id="2.40.30.20">
    <property type="match status" value="2"/>
</dbReference>
<evidence type="ECO:0000313" key="2">
    <source>
        <dbReference type="EMBL" id="KXS31007.1"/>
    </source>
</evidence>